<reference evidence="1 2" key="1">
    <citation type="submission" date="2016-01" db="EMBL/GenBank/DDBJ databases">
        <authorList>
            <person name="Oliw E.H."/>
        </authorList>
    </citation>
    <scope>NUCLEOTIDE SEQUENCE [LARGE SCALE GENOMIC DNA]</scope>
    <source>
        <strain evidence="1 2">MJR8628B</strain>
    </source>
</reference>
<comment type="caution">
    <text evidence="1">The sequence shown here is derived from an EMBL/GenBank/DDBJ whole genome shotgun (WGS) entry which is preliminary data.</text>
</comment>
<sequence>MPSTFRQTRSSCRRAISDGTPCRMMSNAGWRTSRVDTPVTWRWRRNISETGGGCQQ</sequence>
<proteinExistence type="predicted"/>
<name>A0A133KQN3_BIFBI</name>
<evidence type="ECO:0000313" key="1">
    <source>
        <dbReference type="EMBL" id="KWZ81690.1"/>
    </source>
</evidence>
<evidence type="ECO:0000313" key="2">
    <source>
        <dbReference type="Proteomes" id="UP000070092"/>
    </source>
</evidence>
<accession>A0A133KQN3</accession>
<organism evidence="1 2">
    <name type="scientific">Bifidobacterium bifidum</name>
    <dbReference type="NCBI Taxonomy" id="1681"/>
    <lineage>
        <taxon>Bacteria</taxon>
        <taxon>Bacillati</taxon>
        <taxon>Actinomycetota</taxon>
        <taxon>Actinomycetes</taxon>
        <taxon>Bifidobacteriales</taxon>
        <taxon>Bifidobacteriaceae</taxon>
        <taxon>Bifidobacterium</taxon>
    </lineage>
</organism>
<dbReference type="EMBL" id="LRPO01000024">
    <property type="protein sequence ID" value="KWZ81690.1"/>
    <property type="molecule type" value="Genomic_DNA"/>
</dbReference>
<gene>
    <name evidence="1" type="ORF">HMPREF3196_00817</name>
</gene>
<protein>
    <submittedName>
        <fullName evidence="1">Uncharacterized protein</fullName>
    </submittedName>
</protein>
<dbReference type="AlphaFoldDB" id="A0A133KQN3"/>
<dbReference type="Proteomes" id="UP000070092">
    <property type="component" value="Unassembled WGS sequence"/>
</dbReference>